<keyword evidence="3" id="KW-1185">Reference proteome</keyword>
<dbReference type="EMBL" id="ML978225">
    <property type="protein sequence ID" value="KAF2027547.1"/>
    <property type="molecule type" value="Genomic_DNA"/>
</dbReference>
<gene>
    <name evidence="2" type="ORF">EK21DRAFT_91459</name>
</gene>
<dbReference type="AlphaFoldDB" id="A0A9P4H5W3"/>
<dbReference type="Proteomes" id="UP000799777">
    <property type="component" value="Unassembled WGS sequence"/>
</dbReference>
<evidence type="ECO:0008006" key="4">
    <source>
        <dbReference type="Google" id="ProtNLM"/>
    </source>
</evidence>
<sequence>MVQGGVLWLPLVCCAARLAILHNFLNGESLADSDIETHIDRERTSLSDFLTQHQVAVPSNFQPCQDLPADNRLARWWQRHVTTEAPAIARTSHCVEQVPTTWQGRVDSVTLPAGLACVNTHRISVTCFRSTSNDSPNTHFLNNCGQPLMFAHAEEGPLLAAMTATIVISTEK</sequence>
<evidence type="ECO:0000256" key="1">
    <source>
        <dbReference type="SAM" id="SignalP"/>
    </source>
</evidence>
<comment type="caution">
    <text evidence="2">The sequence shown here is derived from an EMBL/GenBank/DDBJ whole genome shotgun (WGS) entry which is preliminary data.</text>
</comment>
<protein>
    <recommendedName>
        <fullName evidence="4">Secreted protein</fullName>
    </recommendedName>
</protein>
<feature type="signal peptide" evidence="1">
    <location>
        <begin position="1"/>
        <end position="15"/>
    </location>
</feature>
<accession>A0A9P4H5W3</accession>
<evidence type="ECO:0000313" key="3">
    <source>
        <dbReference type="Proteomes" id="UP000799777"/>
    </source>
</evidence>
<organism evidence="2 3">
    <name type="scientific">Setomelanomma holmii</name>
    <dbReference type="NCBI Taxonomy" id="210430"/>
    <lineage>
        <taxon>Eukaryota</taxon>
        <taxon>Fungi</taxon>
        <taxon>Dikarya</taxon>
        <taxon>Ascomycota</taxon>
        <taxon>Pezizomycotina</taxon>
        <taxon>Dothideomycetes</taxon>
        <taxon>Pleosporomycetidae</taxon>
        <taxon>Pleosporales</taxon>
        <taxon>Pleosporineae</taxon>
        <taxon>Phaeosphaeriaceae</taxon>
        <taxon>Setomelanomma</taxon>
    </lineage>
</organism>
<keyword evidence="1" id="KW-0732">Signal</keyword>
<name>A0A9P4H5W3_9PLEO</name>
<evidence type="ECO:0000313" key="2">
    <source>
        <dbReference type="EMBL" id="KAF2027547.1"/>
    </source>
</evidence>
<reference evidence="2" key="1">
    <citation type="journal article" date="2020" name="Stud. Mycol.">
        <title>101 Dothideomycetes genomes: a test case for predicting lifestyles and emergence of pathogens.</title>
        <authorList>
            <person name="Haridas S."/>
            <person name="Albert R."/>
            <person name="Binder M."/>
            <person name="Bloem J."/>
            <person name="Labutti K."/>
            <person name="Salamov A."/>
            <person name="Andreopoulos B."/>
            <person name="Baker S."/>
            <person name="Barry K."/>
            <person name="Bills G."/>
            <person name="Bluhm B."/>
            <person name="Cannon C."/>
            <person name="Castanera R."/>
            <person name="Culley D."/>
            <person name="Daum C."/>
            <person name="Ezra D."/>
            <person name="Gonzalez J."/>
            <person name="Henrissat B."/>
            <person name="Kuo A."/>
            <person name="Liang C."/>
            <person name="Lipzen A."/>
            <person name="Lutzoni F."/>
            <person name="Magnuson J."/>
            <person name="Mondo S."/>
            <person name="Nolan M."/>
            <person name="Ohm R."/>
            <person name="Pangilinan J."/>
            <person name="Park H.-J."/>
            <person name="Ramirez L."/>
            <person name="Alfaro M."/>
            <person name="Sun H."/>
            <person name="Tritt A."/>
            <person name="Yoshinaga Y."/>
            <person name="Zwiers L.-H."/>
            <person name="Turgeon B."/>
            <person name="Goodwin S."/>
            <person name="Spatafora J."/>
            <person name="Crous P."/>
            <person name="Grigoriev I."/>
        </authorList>
    </citation>
    <scope>NUCLEOTIDE SEQUENCE</scope>
    <source>
        <strain evidence="2">CBS 110217</strain>
    </source>
</reference>
<feature type="chain" id="PRO_5040497898" description="Secreted protein" evidence="1">
    <location>
        <begin position="16"/>
        <end position="172"/>
    </location>
</feature>
<proteinExistence type="predicted"/>